<dbReference type="GeneID" id="97288485"/>
<feature type="transmembrane region" description="Helical" evidence="1">
    <location>
        <begin position="20"/>
        <end position="38"/>
    </location>
</feature>
<dbReference type="Proteomes" id="UP000254956">
    <property type="component" value="Unassembled WGS sequence"/>
</dbReference>
<accession>A0A2T7BWF8</accession>
<keyword evidence="1" id="KW-1133">Transmembrane helix</keyword>
<feature type="transmembrane region" description="Helical" evidence="1">
    <location>
        <begin position="44"/>
        <end position="64"/>
    </location>
</feature>
<dbReference type="STRING" id="1212545.SARL_00675"/>
<gene>
    <name evidence="3" type="ORF">NCTC12413_02182</name>
    <name evidence="2" type="ORF">SAR03_07150</name>
</gene>
<dbReference type="OrthoDB" id="2412200at2"/>
<sequence length="100" mass="11714">MANNQEQHWQKQKQFERNFIHFPFLGFAVVILLLNIVYPDINIMMAFFGLFFIYNVGLLFVSFIRHFKRTMILTLILSIMAGSIFGLLMYLYAATNNLLG</sequence>
<protein>
    <submittedName>
        <fullName evidence="3">Membrane protein</fullName>
    </submittedName>
</protein>
<evidence type="ECO:0000313" key="2">
    <source>
        <dbReference type="EMBL" id="GEP99677.1"/>
    </source>
</evidence>
<dbReference type="EMBL" id="BKAV01000004">
    <property type="protein sequence ID" value="GEP99677.1"/>
    <property type="molecule type" value="Genomic_DNA"/>
</dbReference>
<name>A0A2T7BWF8_9STAP</name>
<evidence type="ECO:0000256" key="1">
    <source>
        <dbReference type="SAM" id="Phobius"/>
    </source>
</evidence>
<dbReference type="EMBL" id="UGZE01000001">
    <property type="protein sequence ID" value="SUJ23924.1"/>
    <property type="molecule type" value="Genomic_DNA"/>
</dbReference>
<keyword evidence="1" id="KW-0812">Transmembrane</keyword>
<organism evidence="3 4">
    <name type="scientific">Staphylococcus arlettae</name>
    <dbReference type="NCBI Taxonomy" id="29378"/>
    <lineage>
        <taxon>Bacteria</taxon>
        <taxon>Bacillati</taxon>
        <taxon>Bacillota</taxon>
        <taxon>Bacilli</taxon>
        <taxon>Bacillales</taxon>
        <taxon>Staphylococcaceae</taxon>
        <taxon>Staphylococcus</taxon>
    </lineage>
</organism>
<reference evidence="3 4" key="1">
    <citation type="submission" date="2018-06" db="EMBL/GenBank/DDBJ databases">
        <authorList>
            <consortium name="Pathogen Informatics"/>
            <person name="Doyle S."/>
        </authorList>
    </citation>
    <scope>NUCLEOTIDE SEQUENCE [LARGE SCALE GENOMIC DNA]</scope>
    <source>
        <strain evidence="3 4">NCTC12413</strain>
    </source>
</reference>
<proteinExistence type="predicted"/>
<evidence type="ECO:0000313" key="4">
    <source>
        <dbReference type="Proteomes" id="UP000254956"/>
    </source>
</evidence>
<feature type="transmembrane region" description="Helical" evidence="1">
    <location>
        <begin position="71"/>
        <end position="93"/>
    </location>
</feature>
<evidence type="ECO:0000313" key="5">
    <source>
        <dbReference type="Proteomes" id="UP000321598"/>
    </source>
</evidence>
<evidence type="ECO:0000313" key="3">
    <source>
        <dbReference type="EMBL" id="SUJ23924.1"/>
    </source>
</evidence>
<keyword evidence="5" id="KW-1185">Reference proteome</keyword>
<dbReference type="RefSeq" id="WP_021459159.1">
    <property type="nucleotide sequence ID" value="NZ_AP019698.1"/>
</dbReference>
<dbReference type="AlphaFoldDB" id="A0A2T7BWF8"/>
<reference evidence="2 5" key="2">
    <citation type="submission" date="2019-07" db="EMBL/GenBank/DDBJ databases">
        <title>Whole genome shotgun sequence of Staphylococcus arlettae NBRC 109765.</title>
        <authorList>
            <person name="Hosoyama A."/>
            <person name="Uohara A."/>
            <person name="Ohji S."/>
            <person name="Ichikawa N."/>
        </authorList>
    </citation>
    <scope>NUCLEOTIDE SEQUENCE [LARGE SCALE GENOMIC DNA]</scope>
    <source>
        <strain evidence="2 5">NBRC 109765</strain>
    </source>
</reference>
<keyword evidence="1" id="KW-0472">Membrane</keyword>
<dbReference type="Proteomes" id="UP000321598">
    <property type="component" value="Unassembled WGS sequence"/>
</dbReference>